<gene>
    <name evidence="2" type="ORF">PVAP13_5KG462700</name>
</gene>
<feature type="compositionally biased region" description="Polar residues" evidence="1">
    <location>
        <begin position="29"/>
        <end position="38"/>
    </location>
</feature>
<protein>
    <submittedName>
        <fullName evidence="2">Uncharacterized protein</fullName>
    </submittedName>
</protein>
<dbReference type="EMBL" id="CM029045">
    <property type="protein sequence ID" value="KAG2599208.1"/>
    <property type="molecule type" value="Genomic_DNA"/>
</dbReference>
<accession>A0A8T0SQ32</accession>
<dbReference type="Proteomes" id="UP000823388">
    <property type="component" value="Chromosome 5K"/>
</dbReference>
<comment type="caution">
    <text evidence="2">The sequence shown here is derived from an EMBL/GenBank/DDBJ whole genome shotgun (WGS) entry which is preliminary data.</text>
</comment>
<feature type="region of interest" description="Disordered" evidence="1">
    <location>
        <begin position="1"/>
        <end position="49"/>
    </location>
</feature>
<dbReference type="AlphaFoldDB" id="A0A8T0SQ32"/>
<feature type="region of interest" description="Disordered" evidence="1">
    <location>
        <begin position="116"/>
        <end position="154"/>
    </location>
</feature>
<name>A0A8T0SQ32_PANVG</name>
<sequence>MSPDRPRRPASPAIKGARVPWPPRRGRSISANSTSQPVANERASEQARQLALHCSRHPLPLPTIANQPGGAGGCGPCPPAAASSLARGIFGVLAPPPVAPARPITLLHPRRRRFRIPGPRRPQILPGCRGSIGTQQKQLEPTAATPKSAASFGG</sequence>
<keyword evidence="3" id="KW-1185">Reference proteome</keyword>
<proteinExistence type="predicted"/>
<evidence type="ECO:0000313" key="2">
    <source>
        <dbReference type="EMBL" id="KAG2599208.1"/>
    </source>
</evidence>
<reference evidence="2" key="1">
    <citation type="submission" date="2020-05" db="EMBL/GenBank/DDBJ databases">
        <title>WGS assembly of Panicum virgatum.</title>
        <authorList>
            <person name="Lovell J.T."/>
            <person name="Jenkins J."/>
            <person name="Shu S."/>
            <person name="Juenger T.E."/>
            <person name="Schmutz J."/>
        </authorList>
    </citation>
    <scope>NUCLEOTIDE SEQUENCE</scope>
    <source>
        <strain evidence="2">AP13</strain>
    </source>
</reference>
<evidence type="ECO:0000313" key="3">
    <source>
        <dbReference type="Proteomes" id="UP000823388"/>
    </source>
</evidence>
<evidence type="ECO:0000256" key="1">
    <source>
        <dbReference type="SAM" id="MobiDB-lite"/>
    </source>
</evidence>
<organism evidence="2 3">
    <name type="scientific">Panicum virgatum</name>
    <name type="common">Blackwell switchgrass</name>
    <dbReference type="NCBI Taxonomy" id="38727"/>
    <lineage>
        <taxon>Eukaryota</taxon>
        <taxon>Viridiplantae</taxon>
        <taxon>Streptophyta</taxon>
        <taxon>Embryophyta</taxon>
        <taxon>Tracheophyta</taxon>
        <taxon>Spermatophyta</taxon>
        <taxon>Magnoliopsida</taxon>
        <taxon>Liliopsida</taxon>
        <taxon>Poales</taxon>
        <taxon>Poaceae</taxon>
        <taxon>PACMAD clade</taxon>
        <taxon>Panicoideae</taxon>
        <taxon>Panicodae</taxon>
        <taxon>Paniceae</taxon>
        <taxon>Panicinae</taxon>
        <taxon>Panicum</taxon>
        <taxon>Panicum sect. Hiantes</taxon>
    </lineage>
</organism>